<feature type="domain" description="Proteasome activator PA28 C-terminal" evidence="1">
    <location>
        <begin position="57"/>
        <end position="192"/>
    </location>
</feature>
<proteinExistence type="predicted"/>
<protein>
    <submittedName>
        <fullName evidence="3">Proteasome activator PA28 C-terminal domain-containing protein</fullName>
    </submittedName>
</protein>
<evidence type="ECO:0000259" key="1">
    <source>
        <dbReference type="Pfam" id="PF02252"/>
    </source>
</evidence>
<dbReference type="AlphaFoldDB" id="A0A914HDB1"/>
<organism evidence="2 3">
    <name type="scientific">Globodera rostochiensis</name>
    <name type="common">Golden nematode worm</name>
    <name type="synonym">Heterodera rostochiensis</name>
    <dbReference type="NCBI Taxonomy" id="31243"/>
    <lineage>
        <taxon>Eukaryota</taxon>
        <taxon>Metazoa</taxon>
        <taxon>Ecdysozoa</taxon>
        <taxon>Nematoda</taxon>
        <taxon>Chromadorea</taxon>
        <taxon>Rhabditida</taxon>
        <taxon>Tylenchina</taxon>
        <taxon>Tylenchomorpha</taxon>
        <taxon>Tylenchoidea</taxon>
        <taxon>Heteroderidae</taxon>
        <taxon>Heteroderinae</taxon>
        <taxon>Globodera</taxon>
    </lineage>
</organism>
<evidence type="ECO:0000313" key="3">
    <source>
        <dbReference type="WBParaSite" id="Gr19_v10_g16069.t1"/>
    </source>
</evidence>
<dbReference type="InterPro" id="IPR036252">
    <property type="entry name" value="Proteasome_activ_sf"/>
</dbReference>
<reference evidence="3" key="1">
    <citation type="submission" date="2022-11" db="UniProtKB">
        <authorList>
            <consortium name="WormBaseParasite"/>
        </authorList>
    </citation>
    <scope>IDENTIFICATION</scope>
</reference>
<dbReference type="Gene3D" id="1.20.120.180">
    <property type="entry name" value="Proteasome activator pa28, C-terminal domain"/>
    <property type="match status" value="1"/>
</dbReference>
<dbReference type="InterPro" id="IPR036997">
    <property type="entry name" value="PA28_C_sf"/>
</dbReference>
<accession>A0A914HDB1</accession>
<sequence>MGSNEQSEEFKALVQRLEEELKKKVIETLPQMAVQMDVLSAKCLKAFKRGEHSKPSEEIIQLMDEVRPFYIESVSDLHLIEAKLRQMTSDVKLSAEVLTGEVLDRSLKLTEGLRKDLADELKILDNYHNERSYQLRKMIKYPSQGDAPLTEFDRKTVTNLRINLAKCRNLSIALHSILSENMEHFVGKRSKKDKQDGLYSMLYC</sequence>
<evidence type="ECO:0000313" key="2">
    <source>
        <dbReference type="Proteomes" id="UP000887572"/>
    </source>
</evidence>
<dbReference type="SUPFAM" id="SSF47216">
    <property type="entry name" value="Proteasome activator"/>
    <property type="match status" value="1"/>
</dbReference>
<dbReference type="WBParaSite" id="Gr19_v10_g16069.t1">
    <property type="protein sequence ID" value="Gr19_v10_g16069.t1"/>
    <property type="gene ID" value="Gr19_v10_g16069"/>
</dbReference>
<dbReference type="GO" id="GO:0008537">
    <property type="term" value="C:proteasome activator complex"/>
    <property type="evidence" value="ECO:0007669"/>
    <property type="project" value="InterPro"/>
</dbReference>
<name>A0A914HDB1_GLORO</name>
<dbReference type="InterPro" id="IPR003186">
    <property type="entry name" value="PA28_C"/>
</dbReference>
<dbReference type="Pfam" id="PF02252">
    <property type="entry name" value="PA28_C"/>
    <property type="match status" value="1"/>
</dbReference>
<keyword evidence="2" id="KW-1185">Reference proteome</keyword>
<dbReference type="Proteomes" id="UP000887572">
    <property type="component" value="Unplaced"/>
</dbReference>